<reference evidence="2 3" key="1">
    <citation type="journal article" date="2017" name="Infect. Genet. Evol.">
        <title>Comparative genome analysis of fish pathogen Flavobacterium columnare reveals extensive sequence diversity within the species.</title>
        <authorList>
            <person name="Kayansamruaj P."/>
            <person name="Dong H.T."/>
            <person name="Hirono I."/>
            <person name="Kondo H."/>
            <person name="Senapin S."/>
            <person name="Rodkhum C."/>
        </authorList>
    </citation>
    <scope>NUCLEOTIDE SEQUENCE [LARGE SCALE GENOMIC DNA]</scope>
    <source>
        <strain evidence="2 3">1215</strain>
    </source>
</reference>
<accession>A0A2D0AIC8</accession>
<dbReference type="EMBL" id="MTCZ01000134">
    <property type="protein sequence ID" value="OWP83291.1"/>
    <property type="molecule type" value="Genomic_DNA"/>
</dbReference>
<dbReference type="Pfam" id="PF05257">
    <property type="entry name" value="CHAP"/>
    <property type="match status" value="1"/>
</dbReference>
<comment type="caution">
    <text evidence="2">The sequence shown here is derived from an EMBL/GenBank/DDBJ whole genome shotgun (WGS) entry which is preliminary data.</text>
</comment>
<name>A0A2D0AIC8_9FLAO</name>
<dbReference type="InterPro" id="IPR038765">
    <property type="entry name" value="Papain-like_cys_pep_sf"/>
</dbReference>
<feature type="domain" description="Peptidase C51" evidence="1">
    <location>
        <begin position="34"/>
        <end position="110"/>
    </location>
</feature>
<dbReference type="InterPro" id="IPR013423">
    <property type="entry name" value="CHP02594"/>
</dbReference>
<sequence>MDTASSQIGVKEIFGSKHNPFILDYHATTGGFKNDETPWCSSFVNWTFKQNDIKGTNSAMAMSWKSWGQNLGKTPAYGSVAVFSYGGGKGHVGFVAGQNASGKLIILGGNQSDQVKYSAFGTSQISRFVYPKGHTPNYTLPKMSINGNTSFKSTR</sequence>
<dbReference type="InterPro" id="IPR007921">
    <property type="entry name" value="CHAP_dom"/>
</dbReference>
<evidence type="ECO:0000259" key="1">
    <source>
        <dbReference type="Pfam" id="PF05257"/>
    </source>
</evidence>
<proteinExistence type="predicted"/>
<dbReference type="SUPFAM" id="SSF54001">
    <property type="entry name" value="Cysteine proteinases"/>
    <property type="match status" value="1"/>
</dbReference>
<dbReference type="Proteomes" id="UP000197768">
    <property type="component" value="Unassembled WGS sequence"/>
</dbReference>
<evidence type="ECO:0000313" key="2">
    <source>
        <dbReference type="EMBL" id="OWP83291.1"/>
    </source>
</evidence>
<organism evidence="2 3">
    <name type="scientific">Flavobacterium davisii</name>
    <dbReference type="NCBI Taxonomy" id="2906077"/>
    <lineage>
        <taxon>Bacteria</taxon>
        <taxon>Pseudomonadati</taxon>
        <taxon>Bacteroidota</taxon>
        <taxon>Flavobacteriia</taxon>
        <taxon>Flavobacteriales</taxon>
        <taxon>Flavobacteriaceae</taxon>
        <taxon>Flavobacterium</taxon>
    </lineage>
</organism>
<evidence type="ECO:0000313" key="3">
    <source>
        <dbReference type="Proteomes" id="UP000197768"/>
    </source>
</evidence>
<gene>
    <name evidence="2" type="ORF">BWK59_11305</name>
</gene>
<protein>
    <recommendedName>
        <fullName evidence="1">Peptidase C51 domain-containing protein</fullName>
    </recommendedName>
</protein>
<dbReference type="AlphaFoldDB" id="A0A2D0AIC8"/>
<dbReference type="Gene3D" id="3.90.1720.10">
    <property type="entry name" value="endopeptidase domain like (from Nostoc punctiforme)"/>
    <property type="match status" value="1"/>
</dbReference>
<dbReference type="NCBIfam" id="TIGR02594">
    <property type="entry name" value="TIGR02594 family protein"/>
    <property type="match status" value="1"/>
</dbReference>